<evidence type="ECO:0000313" key="2">
    <source>
        <dbReference type="Proteomes" id="UP000823928"/>
    </source>
</evidence>
<proteinExistence type="predicted"/>
<comment type="caution">
    <text evidence="1">The sequence shown here is derived from an EMBL/GenBank/DDBJ whole genome shotgun (WGS) entry which is preliminary data.</text>
</comment>
<accession>A0A9D1JNX9</accession>
<gene>
    <name evidence="1" type="ORF">IAC10_12875</name>
</gene>
<reference evidence="1" key="1">
    <citation type="submission" date="2020-10" db="EMBL/GenBank/DDBJ databases">
        <authorList>
            <person name="Gilroy R."/>
        </authorList>
    </citation>
    <scope>NUCLEOTIDE SEQUENCE</scope>
    <source>
        <strain evidence="1">6276</strain>
    </source>
</reference>
<reference evidence="1" key="2">
    <citation type="journal article" date="2021" name="PeerJ">
        <title>Extensive microbial diversity within the chicken gut microbiome revealed by metagenomics and culture.</title>
        <authorList>
            <person name="Gilroy R."/>
            <person name="Ravi A."/>
            <person name="Getino M."/>
            <person name="Pursley I."/>
            <person name="Horton D.L."/>
            <person name="Alikhan N.F."/>
            <person name="Baker D."/>
            <person name="Gharbi K."/>
            <person name="Hall N."/>
            <person name="Watson M."/>
            <person name="Adriaenssens E.M."/>
            <person name="Foster-Nyarko E."/>
            <person name="Jarju S."/>
            <person name="Secka A."/>
            <person name="Antonio M."/>
            <person name="Oren A."/>
            <person name="Chaudhuri R.R."/>
            <person name="La Ragione R."/>
            <person name="Hildebrand F."/>
            <person name="Pallen M.J."/>
        </authorList>
    </citation>
    <scope>NUCLEOTIDE SEQUENCE</scope>
    <source>
        <strain evidence="1">6276</strain>
    </source>
</reference>
<dbReference type="AlphaFoldDB" id="A0A9D1JNX9"/>
<evidence type="ECO:0000313" key="1">
    <source>
        <dbReference type="EMBL" id="HIS37491.1"/>
    </source>
</evidence>
<organism evidence="1 2">
    <name type="scientific">Candidatus Scatousia excrementigallinarum</name>
    <dbReference type="NCBI Taxonomy" id="2840935"/>
    <lineage>
        <taxon>Bacteria</taxon>
        <taxon>Candidatus Scatousia</taxon>
    </lineage>
</organism>
<dbReference type="EMBL" id="DVIU01000264">
    <property type="protein sequence ID" value="HIS37491.1"/>
    <property type="molecule type" value="Genomic_DNA"/>
</dbReference>
<name>A0A9D1JNX9_9BACT</name>
<dbReference type="Proteomes" id="UP000823928">
    <property type="component" value="Unassembled WGS sequence"/>
</dbReference>
<sequence>MANGYMLGKALPILQQLKLSKEYVNINDIIELYNVQKFIHAQIFRKDFKSDEKALFNEQNSKIINQIVGRFFSKVDDGTIANYFGKIERGYTKDALELLEKYNVHKRISWDSFKHFIDSNHIPVFYIVECEKIVNTFDNNIRELILKDNQSIDLLITKYLKRSPVRQVFLPKSLSLEDKEQIVKNYIDSAIVHPGTLEIIINLPIDSDFKISDDTRLAAKNRYDQEMNNIFAKSGNSGFQTTIESEINNKQKEPVIIDYKENRFYISVSSKWIRDNLDYPTLLNNFIHIYNFVDKENRIEFISKPNHTSTLEKVFMNTDLKKVYVKSSFFDVYNSFAVIAMISYCEFLEKDCNIRIEEVLQWFFDEYLVNEFNIHDFIVNMPSSGSTYLEKCRTICCEFESVLKQYEVLVKFGTVNHDFIELSSKPMDYHTINSLIPDKYIYLNENNQDCQNTLYWLFSDQTMLTYLPHRKDDEEYNCLYELLMNTTVNISEYEEYQRNGIKWLITKGILKQDSQGNLALHDKLEAIILCDLYKNGFVSNQFLERFQLNKPLKNLQQKCWIYNESSLFAKQECDYLDFYLNKSKFTNGQDLRNTYLHGTQRKRGADIDLHRVNYYRLLMFVVMAIIKINEELCYKAEHAETKEE</sequence>
<protein>
    <submittedName>
        <fullName evidence="1">Uncharacterized protein</fullName>
    </submittedName>
</protein>